<comment type="caution">
    <text evidence="2">The sequence shown here is derived from an EMBL/GenBank/DDBJ whole genome shotgun (WGS) entry which is preliminary data.</text>
</comment>
<sequence>MVLFPAGGNWGFHGLLVLYLNKDFLNGQSPLKRLLDTQVQETSGAPANEWQSFLRNISVIIWPVEVLVVTVSGGRRLGDYLARTHVADVAKNTNSWRHDLAAHRVTRYTFYTLLATAFYLLLVNALFHWLGL</sequence>
<evidence type="ECO:0000256" key="1">
    <source>
        <dbReference type="SAM" id="Phobius"/>
    </source>
</evidence>
<name>A0A2M9AQN2_9BACT</name>
<reference evidence="2 3" key="1">
    <citation type="submission" date="2017-11" db="EMBL/GenBank/DDBJ databases">
        <title>Genomic Encyclopedia of Archaeal and Bacterial Type Strains, Phase II (KMG-II): From Individual Species to Whole Genera.</title>
        <authorList>
            <person name="Goeker M."/>
        </authorList>
    </citation>
    <scope>NUCLEOTIDE SEQUENCE [LARGE SCALE GENOMIC DNA]</scope>
    <source>
        <strain evidence="2 3">DSM 11115</strain>
    </source>
</reference>
<keyword evidence="1" id="KW-0472">Membrane</keyword>
<keyword evidence="3" id="KW-1185">Reference proteome</keyword>
<evidence type="ECO:0000313" key="3">
    <source>
        <dbReference type="Proteomes" id="UP000228535"/>
    </source>
</evidence>
<protein>
    <submittedName>
        <fullName evidence="2">Uncharacterized protein</fullName>
    </submittedName>
</protein>
<dbReference type="AlphaFoldDB" id="A0A2M9AQN2"/>
<evidence type="ECO:0000313" key="2">
    <source>
        <dbReference type="EMBL" id="PJJ48000.1"/>
    </source>
</evidence>
<keyword evidence="1" id="KW-0812">Transmembrane</keyword>
<dbReference type="Proteomes" id="UP000228535">
    <property type="component" value="Unassembled WGS sequence"/>
</dbReference>
<organism evidence="2 3">
    <name type="scientific">Hymenobacter chitinivorans DSM 11115</name>
    <dbReference type="NCBI Taxonomy" id="1121954"/>
    <lineage>
        <taxon>Bacteria</taxon>
        <taxon>Pseudomonadati</taxon>
        <taxon>Bacteroidota</taxon>
        <taxon>Cytophagia</taxon>
        <taxon>Cytophagales</taxon>
        <taxon>Hymenobacteraceae</taxon>
        <taxon>Hymenobacter</taxon>
    </lineage>
</organism>
<gene>
    <name evidence="2" type="ORF">CLV45_4691</name>
</gene>
<accession>A0A2M9AQN2</accession>
<feature type="transmembrane region" description="Helical" evidence="1">
    <location>
        <begin position="108"/>
        <end position="130"/>
    </location>
</feature>
<dbReference type="EMBL" id="PGFA01000005">
    <property type="protein sequence ID" value="PJJ48000.1"/>
    <property type="molecule type" value="Genomic_DNA"/>
</dbReference>
<proteinExistence type="predicted"/>
<keyword evidence="1" id="KW-1133">Transmembrane helix</keyword>